<protein>
    <recommendedName>
        <fullName evidence="4">DUF3102 domain-containing protein</fullName>
    </recommendedName>
</protein>
<name>A0A1Z3HL22_9CYAN</name>
<evidence type="ECO:0000313" key="2">
    <source>
        <dbReference type="EMBL" id="ASC71012.1"/>
    </source>
</evidence>
<dbReference type="InterPro" id="IPR021451">
    <property type="entry name" value="DUF3102"/>
</dbReference>
<dbReference type="Pfam" id="PF11300">
    <property type="entry name" value="DUF3102"/>
    <property type="match status" value="1"/>
</dbReference>
<evidence type="ECO:0000313" key="3">
    <source>
        <dbReference type="Proteomes" id="UP000191901"/>
    </source>
</evidence>
<feature type="compositionally biased region" description="Low complexity" evidence="1">
    <location>
        <begin position="181"/>
        <end position="195"/>
    </location>
</feature>
<reference evidence="2 3" key="1">
    <citation type="journal article" date="2016" name="Biochim. Biophys. Acta">
        <title>Characterization of red-shifted phycobilisomes isolated from the chlorophyll f-containing cyanobacterium Halomicronema hongdechloris.</title>
        <authorList>
            <person name="Li Y."/>
            <person name="Lin Y."/>
            <person name="Garvey C.J."/>
            <person name="Birch D."/>
            <person name="Corkery R.W."/>
            <person name="Loughlin P.C."/>
            <person name="Scheer H."/>
            <person name="Willows R.D."/>
            <person name="Chen M."/>
        </authorList>
    </citation>
    <scope>NUCLEOTIDE SEQUENCE [LARGE SCALE GENOMIC DNA]</scope>
    <source>
        <strain evidence="2 3">C2206</strain>
    </source>
</reference>
<dbReference type="RefSeq" id="WP_088429636.1">
    <property type="nucleotide sequence ID" value="NZ_CP021983.2"/>
</dbReference>
<gene>
    <name evidence="2" type="ORF">XM38_019610</name>
</gene>
<organism evidence="2 3">
    <name type="scientific">Halomicronema hongdechloris C2206</name>
    <dbReference type="NCBI Taxonomy" id="1641165"/>
    <lineage>
        <taxon>Bacteria</taxon>
        <taxon>Bacillati</taxon>
        <taxon>Cyanobacteriota</taxon>
        <taxon>Cyanophyceae</taxon>
        <taxon>Nodosilineales</taxon>
        <taxon>Nodosilineaceae</taxon>
        <taxon>Halomicronema</taxon>
    </lineage>
</organism>
<accession>A0A1Z3HL22</accession>
<dbReference type="Proteomes" id="UP000191901">
    <property type="component" value="Chromosome"/>
</dbReference>
<evidence type="ECO:0000256" key="1">
    <source>
        <dbReference type="SAM" id="MobiDB-lite"/>
    </source>
</evidence>
<dbReference type="AlphaFoldDB" id="A0A1Z3HL22"/>
<proteinExistence type="predicted"/>
<sequence length="330" mass="36264">MSKQDIVKQAEVVTSFDYDGLEPGQQSVVRQCTGEIKERLQRSAQDIWEVGQRLAEVRACLQYGQFDSWLQAEFGWSRRTAYNFINVYETFQERANLAQLNIATSALYLLAAPSTPPEVRHDFLNRAKAGEKVTHKELAQTLRGKPSSSSPRSSSQPAPPSKPSTTGIVKVIPKSADSRESPSAATSSPPSVPASELATIQPGWYRLGGQHVLFCGDTASDQFAQRVPQVAFALAITSNDWDHDWLIDQARTVTILAEADVQAGMVEALLQMFSNPQESVLFPWLPRADMLAIAHRLGRRVYAGDADPERCRAAVAAAGLIPQPLPLHQN</sequence>
<dbReference type="OrthoDB" id="569300at2"/>
<keyword evidence="3" id="KW-1185">Reference proteome</keyword>
<dbReference type="STRING" id="1641165.XM38_25000"/>
<evidence type="ECO:0008006" key="4">
    <source>
        <dbReference type="Google" id="ProtNLM"/>
    </source>
</evidence>
<feature type="region of interest" description="Disordered" evidence="1">
    <location>
        <begin position="138"/>
        <end position="195"/>
    </location>
</feature>
<feature type="compositionally biased region" description="Low complexity" evidence="1">
    <location>
        <begin position="146"/>
        <end position="156"/>
    </location>
</feature>
<dbReference type="EMBL" id="CP021983">
    <property type="protein sequence ID" value="ASC71012.1"/>
    <property type="molecule type" value="Genomic_DNA"/>
</dbReference>
<dbReference type="KEGG" id="hhg:XM38_019610"/>